<protein>
    <submittedName>
        <fullName evidence="2">Neur_chan_LBD domain-containing protein</fullName>
    </submittedName>
</protein>
<evidence type="ECO:0000313" key="2">
    <source>
        <dbReference type="WBParaSite" id="RSKR_0000323600.1"/>
    </source>
</evidence>
<reference evidence="2" key="1">
    <citation type="submission" date="2016-11" db="UniProtKB">
        <authorList>
            <consortium name="WormBaseParasite"/>
        </authorList>
    </citation>
    <scope>IDENTIFICATION</scope>
    <source>
        <strain evidence="2">KR3021</strain>
    </source>
</reference>
<name>A0AC35TR79_9BILA</name>
<evidence type="ECO:0000313" key="1">
    <source>
        <dbReference type="Proteomes" id="UP000095286"/>
    </source>
</evidence>
<organism evidence="1 2">
    <name type="scientific">Rhabditophanes sp. KR3021</name>
    <dbReference type="NCBI Taxonomy" id="114890"/>
    <lineage>
        <taxon>Eukaryota</taxon>
        <taxon>Metazoa</taxon>
        <taxon>Ecdysozoa</taxon>
        <taxon>Nematoda</taxon>
        <taxon>Chromadorea</taxon>
        <taxon>Rhabditida</taxon>
        <taxon>Tylenchina</taxon>
        <taxon>Panagrolaimomorpha</taxon>
        <taxon>Strongyloidoidea</taxon>
        <taxon>Alloionematidae</taxon>
        <taxon>Rhabditophanes</taxon>
    </lineage>
</organism>
<dbReference type="Proteomes" id="UP000095286">
    <property type="component" value="Unplaced"/>
</dbReference>
<dbReference type="WBParaSite" id="RSKR_0000323600.1">
    <property type="protein sequence ID" value="RSKR_0000323600.1"/>
    <property type="gene ID" value="RSKR_0000323600"/>
</dbReference>
<sequence length="504" mass="58118">MFLAFEKFLLFFILLISIRKITSTGGLVKERQMTDEQRLLYYLMDGYEKAVRPVKNASHAVVVKLGMTLTNIFEVDEKNQVLTINVWLDQEWKDELLVWKPEDHGGITSIRLPSSHIWLPDILLYNRADDYNNELMPARAMVYFDGTIFWPVPSQIKSVCKIQVALFPFDSQYCSMKFGSWTYIQSQLDLFNRSENIDLSNYVASGEFELISVHQRRNIVSYACCVEKYPDLTFFIHIRRKTLYFVINVIFPCLMMSILTLLVFYLPCDSGQKLVLGITILLSFSVFVLAIAEQMPETSDSIPIIAIYLTTVMSLTSISVVMTVFVLNLHHRGSQNKQVGPRTRLWILVRLKKFLRMTSPIQHAEEFDNKKTGLAGLLSENKNFNIASFLFQNSHNMVDKDNGVNYEMLTNPPDQVRKVNASENDTSNRLLTALKDLLKKTEDEKKFQIVAGEWKMVAKIVDKLLFYIFLLLTCVITVLLLVVIPVIHYGMETNELQEHLYGLH</sequence>
<accession>A0AC35TR79</accession>
<proteinExistence type="predicted"/>